<gene>
    <name evidence="1" type="ORF">KI387_037653</name>
</gene>
<accession>A0AA38L6P4</accession>
<feature type="non-terminal residue" evidence="1">
    <location>
        <position position="185"/>
    </location>
</feature>
<comment type="caution">
    <text evidence="1">The sequence shown here is derived from an EMBL/GenBank/DDBJ whole genome shotgun (WGS) entry which is preliminary data.</text>
</comment>
<dbReference type="Proteomes" id="UP000824469">
    <property type="component" value="Unassembled WGS sequence"/>
</dbReference>
<organism evidence="1 2">
    <name type="scientific">Taxus chinensis</name>
    <name type="common">Chinese yew</name>
    <name type="synonym">Taxus wallichiana var. chinensis</name>
    <dbReference type="NCBI Taxonomy" id="29808"/>
    <lineage>
        <taxon>Eukaryota</taxon>
        <taxon>Viridiplantae</taxon>
        <taxon>Streptophyta</taxon>
        <taxon>Embryophyta</taxon>
        <taxon>Tracheophyta</taxon>
        <taxon>Spermatophyta</taxon>
        <taxon>Pinopsida</taxon>
        <taxon>Pinidae</taxon>
        <taxon>Conifers II</taxon>
        <taxon>Cupressales</taxon>
        <taxon>Taxaceae</taxon>
        <taxon>Taxus</taxon>
    </lineage>
</organism>
<feature type="non-terminal residue" evidence="1">
    <location>
        <position position="1"/>
    </location>
</feature>
<protein>
    <submittedName>
        <fullName evidence="1">Uncharacterized protein</fullName>
    </submittedName>
</protein>
<dbReference type="EMBL" id="JAHRHJ020000007">
    <property type="protein sequence ID" value="KAH9309742.1"/>
    <property type="molecule type" value="Genomic_DNA"/>
</dbReference>
<name>A0AA38L6P4_TAXCH</name>
<sequence length="185" mass="20842">KSKEAMGNPFRCCVWSSTHPQVMDESTPSLADFTVFLLNDVDPIPQIDLLIDFFETRLFRIKFPTESSTSSSGEIEVDSVTPSIGLAAQIMDKISTEAQTLEIAEEIVRTILSSIWEMDQIFVVLLMTTYALDRYGTVAANVEEFTELLLNIAEVTRHLKNFWETMPEQIDKLWKAVNVVAVGAF</sequence>
<keyword evidence="2" id="KW-1185">Reference proteome</keyword>
<reference evidence="1 2" key="1">
    <citation type="journal article" date="2021" name="Nat. Plants">
        <title>The Taxus genome provides insights into paclitaxel biosynthesis.</title>
        <authorList>
            <person name="Xiong X."/>
            <person name="Gou J."/>
            <person name="Liao Q."/>
            <person name="Li Y."/>
            <person name="Zhou Q."/>
            <person name="Bi G."/>
            <person name="Li C."/>
            <person name="Du R."/>
            <person name="Wang X."/>
            <person name="Sun T."/>
            <person name="Guo L."/>
            <person name="Liang H."/>
            <person name="Lu P."/>
            <person name="Wu Y."/>
            <person name="Zhang Z."/>
            <person name="Ro D.K."/>
            <person name="Shang Y."/>
            <person name="Huang S."/>
            <person name="Yan J."/>
        </authorList>
    </citation>
    <scope>NUCLEOTIDE SEQUENCE [LARGE SCALE GENOMIC DNA]</scope>
    <source>
        <strain evidence="1">Ta-2019</strain>
    </source>
</reference>
<evidence type="ECO:0000313" key="2">
    <source>
        <dbReference type="Proteomes" id="UP000824469"/>
    </source>
</evidence>
<proteinExistence type="predicted"/>
<dbReference type="AlphaFoldDB" id="A0AA38L6P4"/>
<evidence type="ECO:0000313" key="1">
    <source>
        <dbReference type="EMBL" id="KAH9309742.1"/>
    </source>
</evidence>